<protein>
    <submittedName>
        <fullName evidence="3">Uncharacterized protein</fullName>
    </submittedName>
</protein>
<evidence type="ECO:0000313" key="3">
    <source>
        <dbReference type="EMBL" id="RBP69886.1"/>
    </source>
</evidence>
<dbReference type="Proteomes" id="UP000253509">
    <property type="component" value="Unassembled WGS sequence"/>
</dbReference>
<feature type="compositionally biased region" description="Acidic residues" evidence="1">
    <location>
        <begin position="75"/>
        <end position="89"/>
    </location>
</feature>
<keyword evidence="2" id="KW-0812">Transmembrane</keyword>
<name>A0A366IEW3_9MICO</name>
<organism evidence="3 4">
    <name type="scientific">Brevibacterium celere</name>
    <dbReference type="NCBI Taxonomy" id="225845"/>
    <lineage>
        <taxon>Bacteria</taxon>
        <taxon>Bacillati</taxon>
        <taxon>Actinomycetota</taxon>
        <taxon>Actinomycetes</taxon>
        <taxon>Micrococcales</taxon>
        <taxon>Brevibacteriaceae</taxon>
        <taxon>Brevibacterium</taxon>
    </lineage>
</organism>
<evidence type="ECO:0000256" key="1">
    <source>
        <dbReference type="SAM" id="MobiDB-lite"/>
    </source>
</evidence>
<feature type="region of interest" description="Disordered" evidence="1">
    <location>
        <begin position="34"/>
        <end position="89"/>
    </location>
</feature>
<comment type="caution">
    <text evidence="3">The sequence shown here is derived from an EMBL/GenBank/DDBJ whole genome shotgun (WGS) entry which is preliminary data.</text>
</comment>
<dbReference type="EMBL" id="QNSB01000010">
    <property type="protein sequence ID" value="RBP69886.1"/>
    <property type="molecule type" value="Genomic_DNA"/>
</dbReference>
<sequence>MEPGLGAVIFLTLCIIGIVSLGFFLVHRVMTKPGSHIGARLPRDDSGDSGGSDADRPDAIGPGPTPDRTPAETPPPDDDDGDDEPGPRP</sequence>
<dbReference type="AlphaFoldDB" id="A0A366IEW3"/>
<keyword evidence="2" id="KW-1133">Transmembrane helix</keyword>
<reference evidence="3 4" key="1">
    <citation type="submission" date="2018-06" db="EMBL/GenBank/DDBJ databases">
        <title>Freshwater and sediment microbial communities from various areas in North America, analyzing microbe dynamics in response to fracking.</title>
        <authorList>
            <person name="Lamendella R."/>
        </authorList>
    </citation>
    <scope>NUCLEOTIDE SEQUENCE [LARGE SCALE GENOMIC DNA]</scope>
    <source>
        <strain evidence="3 4">3b_TX</strain>
    </source>
</reference>
<proteinExistence type="predicted"/>
<evidence type="ECO:0000256" key="2">
    <source>
        <dbReference type="SAM" id="Phobius"/>
    </source>
</evidence>
<gene>
    <name evidence="3" type="ORF">DFO65_11042</name>
</gene>
<dbReference type="RefSeq" id="WP_113904972.1">
    <property type="nucleotide sequence ID" value="NZ_QNSB01000010.1"/>
</dbReference>
<accession>A0A366IEW3</accession>
<keyword evidence="2" id="KW-0472">Membrane</keyword>
<evidence type="ECO:0000313" key="4">
    <source>
        <dbReference type="Proteomes" id="UP000253509"/>
    </source>
</evidence>
<feature type="transmembrane region" description="Helical" evidence="2">
    <location>
        <begin position="6"/>
        <end position="26"/>
    </location>
</feature>
<keyword evidence="4" id="KW-1185">Reference proteome</keyword>